<dbReference type="Proteomes" id="UP000324907">
    <property type="component" value="Unassembled WGS sequence"/>
</dbReference>
<organism evidence="2 3">
    <name type="scientific">Cafeteria roenbergensis</name>
    <name type="common">Marine flagellate</name>
    <dbReference type="NCBI Taxonomy" id="33653"/>
    <lineage>
        <taxon>Eukaryota</taxon>
        <taxon>Sar</taxon>
        <taxon>Stramenopiles</taxon>
        <taxon>Bigyra</taxon>
        <taxon>Opalozoa</taxon>
        <taxon>Bicosoecida</taxon>
        <taxon>Cafeteriaceae</taxon>
        <taxon>Cafeteria</taxon>
    </lineage>
</organism>
<dbReference type="Pfam" id="PF13920">
    <property type="entry name" value="zf-C3HC4_3"/>
    <property type="match status" value="1"/>
</dbReference>
<evidence type="ECO:0008006" key="4">
    <source>
        <dbReference type="Google" id="ProtNLM"/>
    </source>
</evidence>
<name>A0A5A8DCT9_CAFRO</name>
<dbReference type="AlphaFoldDB" id="A0A5A8DCT9"/>
<sequence>MDDDDDSGDSPAPPPARMTVDKSRRDRNYLGKVRLYVEQEPFRIRAFAADAIANAEARGQRLHMAMREDVRPSSPRPALLDAQEVALPTCPICEANPASLVAIPCDHCCMCSECAARHRIMSVASATAERHDAERSLMQADQLERAAKTRADALRMAISSGRADLALSPGAQEAIEADMREARSRRAAARYVQFMRPRTACPVCNFRIDAVLALSRVAQLRRSYGGANQLTDDFKAKFVRQPPVARPALRSAAAAAAAAASAAGLGSHQFHQQPPASEDPREDAGPDLSA</sequence>
<accession>A0A5A8DCT9</accession>
<evidence type="ECO:0000313" key="2">
    <source>
        <dbReference type="EMBL" id="KAA0163392.1"/>
    </source>
</evidence>
<dbReference type="EMBL" id="VLTL01000066">
    <property type="protein sequence ID" value="KAA0163392.1"/>
    <property type="molecule type" value="Genomic_DNA"/>
</dbReference>
<dbReference type="Gene3D" id="3.30.40.10">
    <property type="entry name" value="Zinc/RING finger domain, C3HC4 (zinc finger)"/>
    <property type="match status" value="1"/>
</dbReference>
<comment type="caution">
    <text evidence="2">The sequence shown here is derived from an EMBL/GenBank/DDBJ whole genome shotgun (WGS) entry which is preliminary data.</text>
</comment>
<feature type="region of interest" description="Disordered" evidence="1">
    <location>
        <begin position="1"/>
        <end position="23"/>
    </location>
</feature>
<evidence type="ECO:0000313" key="3">
    <source>
        <dbReference type="Proteomes" id="UP000324907"/>
    </source>
</evidence>
<feature type="region of interest" description="Disordered" evidence="1">
    <location>
        <begin position="263"/>
        <end position="290"/>
    </location>
</feature>
<protein>
    <recommendedName>
        <fullName evidence="4">RING-type domain-containing protein</fullName>
    </recommendedName>
</protein>
<gene>
    <name evidence="2" type="ORF">FNF28_04218</name>
</gene>
<reference evidence="2 3" key="1">
    <citation type="submission" date="2019-07" db="EMBL/GenBank/DDBJ databases">
        <title>Genomes of Cafeteria roenbergensis.</title>
        <authorList>
            <person name="Fischer M.G."/>
            <person name="Hackl T."/>
            <person name="Roman M."/>
        </authorList>
    </citation>
    <scope>NUCLEOTIDE SEQUENCE [LARGE SCALE GENOMIC DNA]</scope>
    <source>
        <strain evidence="2 3">RCC970-E3</strain>
    </source>
</reference>
<proteinExistence type="predicted"/>
<evidence type="ECO:0000256" key="1">
    <source>
        <dbReference type="SAM" id="MobiDB-lite"/>
    </source>
</evidence>
<dbReference type="InterPro" id="IPR013083">
    <property type="entry name" value="Znf_RING/FYVE/PHD"/>
</dbReference>